<dbReference type="InParanoid" id="F0ZKB8"/>
<reference evidence="4" key="1">
    <citation type="journal article" date="2011" name="Genome Biol.">
        <title>Comparative genomics of the social amoebae Dictyostelium discoideum and Dictyostelium purpureum.</title>
        <authorList>
            <consortium name="US DOE Joint Genome Institute (JGI-PGF)"/>
            <person name="Sucgang R."/>
            <person name="Kuo A."/>
            <person name="Tian X."/>
            <person name="Salerno W."/>
            <person name="Parikh A."/>
            <person name="Feasley C.L."/>
            <person name="Dalin E."/>
            <person name="Tu H."/>
            <person name="Huang E."/>
            <person name="Barry K."/>
            <person name="Lindquist E."/>
            <person name="Shapiro H."/>
            <person name="Bruce D."/>
            <person name="Schmutz J."/>
            <person name="Salamov A."/>
            <person name="Fey P."/>
            <person name="Gaudet P."/>
            <person name="Anjard C."/>
            <person name="Babu M.M."/>
            <person name="Basu S."/>
            <person name="Bushmanova Y."/>
            <person name="van der Wel H."/>
            <person name="Katoh-Kurasawa M."/>
            <person name="Dinh C."/>
            <person name="Coutinho P.M."/>
            <person name="Saito T."/>
            <person name="Elias M."/>
            <person name="Schaap P."/>
            <person name="Kay R.R."/>
            <person name="Henrissat B."/>
            <person name="Eichinger L."/>
            <person name="Rivero F."/>
            <person name="Putnam N.H."/>
            <person name="West C.M."/>
            <person name="Loomis W.F."/>
            <person name="Chisholm R.L."/>
            <person name="Shaulsky G."/>
            <person name="Strassmann J.E."/>
            <person name="Queller D.C."/>
            <person name="Kuspa A."/>
            <person name="Grigoriev I.V."/>
        </authorList>
    </citation>
    <scope>NUCLEOTIDE SEQUENCE [LARGE SCALE GENOMIC DNA]</scope>
    <source>
        <strain evidence="4">QSDP1</strain>
    </source>
</reference>
<dbReference type="KEGG" id="dpp:DICPUDRAFT_152042"/>
<feature type="compositionally biased region" description="Basic and acidic residues" evidence="2">
    <location>
        <begin position="1341"/>
        <end position="1357"/>
    </location>
</feature>
<organism evidence="3 4">
    <name type="scientific">Dictyostelium purpureum</name>
    <name type="common">Slime mold</name>
    <dbReference type="NCBI Taxonomy" id="5786"/>
    <lineage>
        <taxon>Eukaryota</taxon>
        <taxon>Amoebozoa</taxon>
        <taxon>Evosea</taxon>
        <taxon>Eumycetozoa</taxon>
        <taxon>Dictyostelia</taxon>
        <taxon>Dictyosteliales</taxon>
        <taxon>Dictyosteliaceae</taxon>
        <taxon>Dictyostelium</taxon>
    </lineage>
</organism>
<dbReference type="PANTHER" id="PTHR28678">
    <property type="entry name" value="CODANIN-1"/>
    <property type="match status" value="1"/>
</dbReference>
<dbReference type="VEuPathDB" id="AmoebaDB:DICPUDRAFT_152042"/>
<name>F0ZKB8_DICPU</name>
<accession>F0ZKB8</accession>
<feature type="compositionally biased region" description="Low complexity" evidence="2">
    <location>
        <begin position="133"/>
        <end position="145"/>
    </location>
</feature>
<dbReference type="GO" id="GO:0006325">
    <property type="term" value="P:chromatin organization"/>
    <property type="evidence" value="ECO:0000318"/>
    <property type="project" value="GO_Central"/>
</dbReference>
<dbReference type="PANTHER" id="PTHR28678:SF1">
    <property type="entry name" value="CODANIN-1"/>
    <property type="match status" value="1"/>
</dbReference>
<dbReference type="RefSeq" id="XP_003287854.1">
    <property type="nucleotide sequence ID" value="XM_003287806.1"/>
</dbReference>
<dbReference type="EMBL" id="GL871054">
    <property type="protein sequence ID" value="EGC35617.1"/>
    <property type="molecule type" value="Genomic_DNA"/>
</dbReference>
<proteinExistence type="predicted"/>
<feature type="region of interest" description="Disordered" evidence="2">
    <location>
        <begin position="105"/>
        <end position="152"/>
    </location>
</feature>
<gene>
    <name evidence="3" type="ORF">DICPUDRAFT_152042</name>
</gene>
<feature type="compositionally biased region" description="Low complexity" evidence="2">
    <location>
        <begin position="409"/>
        <end position="425"/>
    </location>
</feature>
<feature type="compositionally biased region" description="Polar residues" evidence="2">
    <location>
        <begin position="821"/>
        <end position="832"/>
    </location>
</feature>
<evidence type="ECO:0000313" key="3">
    <source>
        <dbReference type="EMBL" id="EGC35617.1"/>
    </source>
</evidence>
<feature type="compositionally biased region" description="Basic and acidic residues" evidence="2">
    <location>
        <begin position="949"/>
        <end position="959"/>
    </location>
</feature>
<feature type="compositionally biased region" description="Polar residues" evidence="2">
    <location>
        <begin position="970"/>
        <end position="979"/>
    </location>
</feature>
<feature type="compositionally biased region" description="Polar residues" evidence="2">
    <location>
        <begin position="1612"/>
        <end position="1631"/>
    </location>
</feature>
<feature type="region of interest" description="Disordered" evidence="2">
    <location>
        <begin position="557"/>
        <end position="597"/>
    </location>
</feature>
<dbReference type="Proteomes" id="UP000001064">
    <property type="component" value="Unassembled WGS sequence"/>
</dbReference>
<feature type="region of interest" description="Disordered" evidence="2">
    <location>
        <begin position="1612"/>
        <end position="1633"/>
    </location>
</feature>
<feature type="region of interest" description="Disordered" evidence="2">
    <location>
        <begin position="821"/>
        <end position="892"/>
    </location>
</feature>
<feature type="compositionally biased region" description="Low complexity" evidence="2">
    <location>
        <begin position="833"/>
        <end position="842"/>
    </location>
</feature>
<evidence type="ECO:0000313" key="4">
    <source>
        <dbReference type="Proteomes" id="UP000001064"/>
    </source>
</evidence>
<feature type="region of interest" description="Disordered" evidence="2">
    <location>
        <begin position="409"/>
        <end position="430"/>
    </location>
</feature>
<feature type="compositionally biased region" description="Low complexity" evidence="2">
    <location>
        <begin position="505"/>
        <end position="528"/>
    </location>
</feature>
<feature type="region of interest" description="Disordered" evidence="2">
    <location>
        <begin position="1"/>
        <end position="21"/>
    </location>
</feature>
<dbReference type="OMA" id="WWFCDLF"/>
<dbReference type="STRING" id="5786.F0ZKB8"/>
<feature type="compositionally biased region" description="Low complexity" evidence="2">
    <location>
        <begin position="107"/>
        <end position="123"/>
    </location>
</feature>
<evidence type="ECO:0000256" key="2">
    <source>
        <dbReference type="SAM" id="MobiDB-lite"/>
    </source>
</evidence>
<sequence length="1689" mass="193303">MSNLLNNANNTNNNNNINNNNINVSNNNSNYSNSNDIDKLISSSIFGQISINLVISWLSSTKTNKYNSYNDSHYSVFLETQNNEISNLSNNNENNSSVFASQVLQSQNKQQPTINQTTPQQKQSAPNDFPPLAAQGKKAQNNKNNNETKADSLGYRFPNISKTITKASVDNTVEIYSTILYNRLYPTTLSTELTWIIKYLTTLQINIFKLSNFSINKPKNNNSDNNNLDNQLFESIEWAIAFIVKLIKNIKPLFQVLEPKFLQSLSENHLLKHYDVELCKSLNDISYYQIQENTLNSHKDKGTSTMKIASPFRTEMDFQKKLRKSEDAGILSNREKSLDQFYEIMRNFQLDYKFHNSSNNQLHGNSDQFEYKTKEFFNLLHRGNIWWFCDLFIDQFIQCKFNDYSNTSNPTPNSTNTNNNSSNNSVSIAPNKTPSLAEAIALTLTPLNPKSVNSSTFTPSTTTQPAALVPSDKMALLQKRFDQVSPHKSTSAAAIIASNNGIQIQSNQQPSHQHQNNQHQHQQTQYTGNHHHHNSHLNNHTNQSSNKENLVNQQFTPNSQLKNNKSNNSSSNTKSLSSQQQQQQQQQQQTPSQQQQHNENLPIYMNKLVQQLILKFSNKERFFINMIINYDNNTFHHHLSSSIIEKMQVLQTCQCSNSNHYHSDFFERILNLKSLSRLLSFIYFIPTATYTSYNMSLLIPNFNEIAKRSQFIPPPIDLKSLLFSGIQHENLSIILPIVLEFLKLRDTVGRENHYFSEAINILKNIYNLPMLLATPIQPNYSFSSLFILFELEQFFEELSINSHQFNHVALPFKVQSNNAGSLLSPTSPTKQLNNSNNTSTPSQTPPTTPTKQNSSSTPTTPSKNSSNTTPKKTPSNNNNSTNNNSSNNSIPLIDNNSKVGFNLLWSNTTGYYSSNNYGFNEIKLLLNEPIHYQVEFQKQLKLKQEQYEKEQQAKKEQQEKGTLASDSDKPTTISSSAPPTKTLIPRRITPMNKKTTTTIISNNIDEMFNESPLQHQLEWWYFWNHPSIARISNLLSETLLPFFSEMIFNLSVPIIVGHSNSYIEKSLSGASLLQAAVHSESSSTPNQIATSNLLDSNRLQSLITLIYNEVRTNASKKVESYCKENIKTLILLLSPMGIDETVLNVGTSIICRHLKKMAENICLVQILQKVEILCIEIITRKQTINAANRTSTLQQLLSLSLSDINRNNSQSLSLAGIKSHHIAKIEENFNVRIICKSMEEIQIRLEPFINDIFNVQQQYSNEQQQQQLAKLKNDIQISAESIFVKISDYIKQVASDQNFEMVELSKALPSLFRLVIDIITNNIILNNFYQYSNSIIDEISKDKPNSNDKDDKDEQNKSKTNSTSLADNIIFNVDLNPATKFNDSIVLPINQNISTTFTQTTLEIIKRFNEVQHDFMELLTNYLLQPSKIFSLINQTIQYIKITQQKKRELKEELEKDPELENDLNYIGKANIGNSISEEQLKKDQEILTNKIQNCFDWLHSFDWLCLTLIQENVITIVSLESSWINLFDRCITFIFEYDVELQKQLLRSQPQITTNSHNNHPTLTPQQSQQHLNHLLIGSSVLRSFLKYICQFVSFYHNYFTNFAPKSTTNTAVASPSPAVGTTPTPTVSKQHQHDPMSFFLCIDSFLQRLIKFKSREKFRYNQTFIDQIDKCILYLEKSINVLFPTFK</sequence>
<feature type="compositionally biased region" description="Low complexity" evidence="2">
    <location>
        <begin position="849"/>
        <end position="889"/>
    </location>
</feature>
<feature type="region of interest" description="Disordered" evidence="2">
    <location>
        <begin position="505"/>
        <end position="545"/>
    </location>
</feature>
<dbReference type="GeneID" id="10501131"/>
<protein>
    <submittedName>
        <fullName evidence="3">Uncharacterized protein</fullName>
    </submittedName>
</protein>
<keyword evidence="1" id="KW-0175">Coiled coil</keyword>
<feature type="region of interest" description="Disordered" evidence="2">
    <location>
        <begin position="448"/>
        <end position="468"/>
    </location>
</feature>
<dbReference type="eggNOG" id="ENOG502RBKX">
    <property type="taxonomic scope" value="Eukaryota"/>
</dbReference>
<feature type="region of interest" description="Disordered" evidence="2">
    <location>
        <begin position="1341"/>
        <end position="1361"/>
    </location>
</feature>
<feature type="compositionally biased region" description="Low complexity" evidence="2">
    <location>
        <begin position="557"/>
        <end position="596"/>
    </location>
</feature>
<dbReference type="OrthoDB" id="20982at2759"/>
<feature type="region of interest" description="Disordered" evidence="2">
    <location>
        <begin position="949"/>
        <end position="984"/>
    </location>
</feature>
<feature type="compositionally biased region" description="Low complexity" evidence="2">
    <location>
        <begin position="536"/>
        <end position="545"/>
    </location>
</feature>
<feature type="coiled-coil region" evidence="1">
    <location>
        <begin position="1254"/>
        <end position="1281"/>
    </location>
</feature>
<keyword evidence="4" id="KW-1185">Reference proteome</keyword>
<dbReference type="GO" id="GO:0005634">
    <property type="term" value="C:nucleus"/>
    <property type="evidence" value="ECO:0000318"/>
    <property type="project" value="GO_Central"/>
</dbReference>
<dbReference type="InterPro" id="IPR040031">
    <property type="entry name" value="Codanin-1"/>
</dbReference>
<dbReference type="FunCoup" id="F0ZKB8">
    <property type="interactions" value="607"/>
</dbReference>
<feature type="compositionally biased region" description="Low complexity" evidence="2">
    <location>
        <begin position="454"/>
        <end position="463"/>
    </location>
</feature>
<evidence type="ECO:0000256" key="1">
    <source>
        <dbReference type="SAM" id="Coils"/>
    </source>
</evidence>